<dbReference type="SUPFAM" id="SSF81631">
    <property type="entry name" value="PAP/OAS1 substrate-binding domain"/>
    <property type="match status" value="1"/>
</dbReference>
<dbReference type="Gene3D" id="3.30.460.10">
    <property type="entry name" value="Beta Polymerase, domain 2"/>
    <property type="match status" value="1"/>
</dbReference>
<keyword evidence="2" id="KW-1185">Reference proteome</keyword>
<comment type="caution">
    <text evidence="1">The sequence shown here is derived from an EMBL/GenBank/DDBJ whole genome shotgun (WGS) entry which is preliminary data.</text>
</comment>
<reference evidence="1 2" key="1">
    <citation type="journal article" date="2021" name="Sci. Rep.">
        <title>The distribution of antibiotic resistance genes in chicken gut microbiota commensals.</title>
        <authorList>
            <person name="Juricova H."/>
            <person name="Matiasovicova J."/>
            <person name="Kubasova T."/>
            <person name="Cejkova D."/>
            <person name="Rychlik I."/>
        </authorList>
    </citation>
    <scope>NUCLEOTIDE SEQUENCE [LARGE SCALE GENOMIC DNA]</scope>
    <source>
        <strain evidence="1 2">An564</strain>
    </source>
</reference>
<protein>
    <submittedName>
        <fullName evidence="1">Aminoglycoside 6-adenylyltransferase</fullName>
    </submittedName>
</protein>
<dbReference type="SUPFAM" id="SSF81301">
    <property type="entry name" value="Nucleotidyltransferase"/>
    <property type="match status" value="1"/>
</dbReference>
<dbReference type="Pfam" id="PF04439">
    <property type="entry name" value="Adenyl_transf"/>
    <property type="match status" value="1"/>
</dbReference>
<dbReference type="RefSeq" id="WP_204719311.1">
    <property type="nucleotide sequence ID" value="NZ_JACSNR010000001.1"/>
</dbReference>
<dbReference type="InterPro" id="IPR007530">
    <property type="entry name" value="Aminoglycoside_adenylylTfrase"/>
</dbReference>
<name>A0ABS2GLD2_9FIRM</name>
<dbReference type="InterPro" id="IPR043519">
    <property type="entry name" value="NT_sf"/>
</dbReference>
<evidence type="ECO:0000313" key="2">
    <source>
        <dbReference type="Proteomes" id="UP000724149"/>
    </source>
</evidence>
<sequence>MFDPFGAIETLRSLAESDSQIRAAAVSGSLTDPQSTPDLFSDCDAVFFVRDLERAKQTDYPALLAPRFGGLVICQCPDAMGAEAGSAPWFTWLMQFEETRIDLRLLPVERAGWYNAMEPGLTPFLDKDGLFDGLEPTGHSLFSLHRPTSREFADCCNELLWTSLYVVKGLCRGQLEYAVWHMNHCVLPELVRMVSFDRGFDSDYAVSLGAGNKYLPRLLLPGELARWHSLYDLSGPESCAGALMLSLGLFRRHCTSAAGKLGYPMPAELDRVEQRCRRLLTEYRLF</sequence>
<dbReference type="Gene3D" id="1.20.120.330">
    <property type="entry name" value="Nucleotidyltransferases domain 2"/>
    <property type="match status" value="1"/>
</dbReference>
<evidence type="ECO:0000313" key="1">
    <source>
        <dbReference type="EMBL" id="MBM6922348.1"/>
    </source>
</evidence>
<gene>
    <name evidence="1" type="ORF">H9X81_01390</name>
</gene>
<organism evidence="1 2">
    <name type="scientific">Hydrogenoanaerobacterium saccharovorans</name>
    <dbReference type="NCBI Taxonomy" id="474960"/>
    <lineage>
        <taxon>Bacteria</taxon>
        <taxon>Bacillati</taxon>
        <taxon>Bacillota</taxon>
        <taxon>Clostridia</taxon>
        <taxon>Eubacteriales</taxon>
        <taxon>Oscillospiraceae</taxon>
        <taxon>Hydrogenoanaerobacterium</taxon>
    </lineage>
</organism>
<proteinExistence type="predicted"/>
<dbReference type="EMBL" id="JACSNR010000001">
    <property type="protein sequence ID" value="MBM6922348.1"/>
    <property type="molecule type" value="Genomic_DNA"/>
</dbReference>
<accession>A0ABS2GLD2</accession>
<dbReference type="Proteomes" id="UP000724149">
    <property type="component" value="Unassembled WGS sequence"/>
</dbReference>